<feature type="signal peptide" evidence="1">
    <location>
        <begin position="1"/>
        <end position="20"/>
    </location>
</feature>
<dbReference type="AlphaFoldDB" id="A0A3P1V9U5"/>
<sequence>MPRRAGLLALLGGIAVGAAACSSLPGPDGDWERVDESGMLLATPSGWERSAPAAGLWTAVWTARDDSGSRLMAAPHVDADDVYGAIDIAMNAARSVTRGYTPVGARTAWSGGGTTLVRQDYRTTSPLDATGTLWGIQRGERIALLDLAGPTVTDEQRTTVGSWIELTDDQTATPSAAVSTASASQAVPGQEADADGVTLLIPEGWQDTGGAEGSQRWTRGWALVDDNSIMIQRLLVAPTMPEESVALALAQIEVDHKAGSLTGYVAKVRSPLTLEGLKEAVRVDFSHGDDGTDEGCLWVISNGERIAAVQYVATGEINTEVRSAVEDSLALTSG</sequence>
<evidence type="ECO:0000313" key="3">
    <source>
        <dbReference type="Proteomes" id="UP000271272"/>
    </source>
</evidence>
<comment type="caution">
    <text evidence="2">The sequence shown here is derived from an EMBL/GenBank/DDBJ whole genome shotgun (WGS) entry which is preliminary data.</text>
</comment>
<proteinExistence type="predicted"/>
<reference evidence="2 3" key="1">
    <citation type="submission" date="2018-11" db="EMBL/GenBank/DDBJ databases">
        <title>Genomes From Bacteria Associated with the Canine Oral Cavity: a Test Case for Automated Genome-Based Taxonomic Assignment.</title>
        <authorList>
            <person name="Coil D.A."/>
            <person name="Jospin G."/>
            <person name="Darling A.E."/>
            <person name="Wallis C."/>
            <person name="Davis I.J."/>
            <person name="Harris S."/>
            <person name="Eisen J.A."/>
            <person name="Holcombe L.J."/>
            <person name="O'Flynn C."/>
        </authorList>
    </citation>
    <scope>NUCLEOTIDE SEQUENCE [LARGE SCALE GENOMIC DNA]</scope>
    <source>
        <strain evidence="2 3">OH5050</strain>
    </source>
</reference>
<evidence type="ECO:0000313" key="2">
    <source>
        <dbReference type="EMBL" id="RRD30994.1"/>
    </source>
</evidence>
<name>A0A3P1V9U5_9ACTO</name>
<keyword evidence="3" id="KW-1185">Reference proteome</keyword>
<gene>
    <name evidence="2" type="ORF">EII10_01190</name>
</gene>
<keyword evidence="1" id="KW-0732">Signal</keyword>
<dbReference type="OrthoDB" id="3256669at2"/>
<feature type="chain" id="PRO_5018222619" evidence="1">
    <location>
        <begin position="21"/>
        <end position="334"/>
    </location>
</feature>
<dbReference type="Proteomes" id="UP000271272">
    <property type="component" value="Unassembled WGS sequence"/>
</dbReference>
<organism evidence="2 3">
    <name type="scientific">Actinomyces bowdenii</name>
    <dbReference type="NCBI Taxonomy" id="131109"/>
    <lineage>
        <taxon>Bacteria</taxon>
        <taxon>Bacillati</taxon>
        <taxon>Actinomycetota</taxon>
        <taxon>Actinomycetes</taxon>
        <taxon>Actinomycetales</taxon>
        <taxon>Actinomycetaceae</taxon>
        <taxon>Actinomyces</taxon>
    </lineage>
</organism>
<evidence type="ECO:0000256" key="1">
    <source>
        <dbReference type="SAM" id="SignalP"/>
    </source>
</evidence>
<accession>A0A3P1V9U5</accession>
<dbReference type="EMBL" id="RQZC01000001">
    <property type="protein sequence ID" value="RRD30994.1"/>
    <property type="molecule type" value="Genomic_DNA"/>
</dbReference>
<protein>
    <submittedName>
        <fullName evidence="2">Uncharacterized protein</fullName>
    </submittedName>
</protein>
<dbReference type="PROSITE" id="PS51257">
    <property type="entry name" value="PROKAR_LIPOPROTEIN"/>
    <property type="match status" value="1"/>
</dbReference>